<dbReference type="PANTHER" id="PTHR35395:SF1">
    <property type="entry name" value="DUF6536 DOMAIN-CONTAINING PROTEIN"/>
    <property type="match status" value="1"/>
</dbReference>
<dbReference type="InterPro" id="IPR046623">
    <property type="entry name" value="DUF6536"/>
</dbReference>
<feature type="transmembrane region" description="Helical" evidence="1">
    <location>
        <begin position="496"/>
        <end position="517"/>
    </location>
</feature>
<feature type="domain" description="DUF6536" evidence="2">
    <location>
        <begin position="40"/>
        <end position="195"/>
    </location>
</feature>
<feature type="transmembrane region" description="Helical" evidence="1">
    <location>
        <begin position="665"/>
        <end position="690"/>
    </location>
</feature>
<organism evidence="3 4">
    <name type="scientific">Aspergillus pseudodeflectus</name>
    <dbReference type="NCBI Taxonomy" id="176178"/>
    <lineage>
        <taxon>Eukaryota</taxon>
        <taxon>Fungi</taxon>
        <taxon>Dikarya</taxon>
        <taxon>Ascomycota</taxon>
        <taxon>Pezizomycotina</taxon>
        <taxon>Eurotiomycetes</taxon>
        <taxon>Eurotiomycetidae</taxon>
        <taxon>Eurotiales</taxon>
        <taxon>Aspergillaceae</taxon>
        <taxon>Aspergillus</taxon>
        <taxon>Aspergillus subgen. Nidulantes</taxon>
    </lineage>
</organism>
<feature type="transmembrane region" description="Helical" evidence="1">
    <location>
        <begin position="621"/>
        <end position="645"/>
    </location>
</feature>
<proteinExistence type="predicted"/>
<keyword evidence="4" id="KW-1185">Reference proteome</keyword>
<dbReference type="Pfam" id="PF20163">
    <property type="entry name" value="DUF6536"/>
    <property type="match status" value="1"/>
</dbReference>
<dbReference type="Proteomes" id="UP001610444">
    <property type="component" value="Unassembled WGS sequence"/>
</dbReference>
<comment type="caution">
    <text evidence="3">The sequence shown here is derived from an EMBL/GenBank/DDBJ whole genome shotgun (WGS) entry which is preliminary data.</text>
</comment>
<feature type="transmembrane region" description="Helical" evidence="1">
    <location>
        <begin position="43"/>
        <end position="68"/>
    </location>
</feature>
<evidence type="ECO:0000259" key="2">
    <source>
        <dbReference type="Pfam" id="PF20163"/>
    </source>
</evidence>
<feature type="transmembrane region" description="Helical" evidence="1">
    <location>
        <begin position="157"/>
        <end position="174"/>
    </location>
</feature>
<dbReference type="GeneID" id="98160052"/>
<evidence type="ECO:0000256" key="1">
    <source>
        <dbReference type="SAM" id="Phobius"/>
    </source>
</evidence>
<feature type="transmembrane region" description="Helical" evidence="1">
    <location>
        <begin position="401"/>
        <end position="426"/>
    </location>
</feature>
<sequence length="765" mass="83146">MGAWDSSLFKSFTYTGLRPAQQVEESDRENEASDDKQPHWIRGVHICAALSSSVLLVNLILLIIAIVLSRRIDDNAGLSSGDVIYDGSCTVSKRWDTALHLLINVLSTTIIAASNYTMQTLVAPSREEVDRAHGKGQWLDIGTPSTRNLFVVGAYRVWLWVVLLVTATPFHLLYNSVVFGAIGTNEYSVVLAPSDLGLADARNYTTPGLESCFNATGMPWETFTEHLSDGAYRRVDADECFDLTMATRSHGMRTVVGLSDELSVQNGGDFAFLNGWTGTVVGRLPVQTRGAFFSNRTWAFTLPTVDGADSPVYSRFNFTLSDCLSANVVGGETACADGDQLATWLARTYPQTLDNVTAYIGDELATPIAAQLDTLTCEYEGGEYYVTNGCLILETEDRCKLVYNLPLCIVVIAAAAVKIAAMFLAARLNQNRTPPLLTVGDAVASFMSEPDPTTLGRCWVTRHDVRHGTWSSPSRSGGQRLRPRGLWIHAASFRRWMITLLSCGATIGVGIYLLLVATEYRGSLSTWWTDYGFGEYSKDTYPSVDLERLASAPALATVLVANTPQFAVTVSYYFYNNVLTTMLASAEYDSYGVRRAGLRVSWPKKNTSQRSTYWLSIPYKYCVPLLVTYMALHWTVSQSLFYVLIVPYGPDLQIDSSGAASSLAYSPVAILVSIILGGVMVTGLLVLALFRRYKSVLPLAGSCSIAISAACHVGAEEDPATAALGEVMWGVTTAFPAGVEAPAGVGHCSFSSGEVERAGTDTVYM</sequence>
<evidence type="ECO:0000313" key="4">
    <source>
        <dbReference type="Proteomes" id="UP001610444"/>
    </source>
</evidence>
<keyword evidence="1" id="KW-1133">Transmembrane helix</keyword>
<dbReference type="EMBL" id="JBFXLR010000009">
    <property type="protein sequence ID" value="KAL2855771.1"/>
    <property type="molecule type" value="Genomic_DNA"/>
</dbReference>
<keyword evidence="1" id="KW-0472">Membrane</keyword>
<name>A0ABR4KU10_9EURO</name>
<dbReference type="RefSeq" id="XP_070902178.1">
    <property type="nucleotide sequence ID" value="XM_071044888.1"/>
</dbReference>
<reference evidence="3 4" key="1">
    <citation type="submission" date="2024-07" db="EMBL/GenBank/DDBJ databases">
        <title>Section-level genome sequencing and comparative genomics of Aspergillus sections Usti and Cavernicolus.</title>
        <authorList>
            <consortium name="Lawrence Berkeley National Laboratory"/>
            <person name="Nybo J.L."/>
            <person name="Vesth T.C."/>
            <person name="Theobald S."/>
            <person name="Frisvad J.C."/>
            <person name="Larsen T.O."/>
            <person name="Kjaerboelling I."/>
            <person name="Rothschild-Mancinelli K."/>
            <person name="Lyhne E.K."/>
            <person name="Kogle M.E."/>
            <person name="Barry K."/>
            <person name="Clum A."/>
            <person name="Na H."/>
            <person name="Ledsgaard L."/>
            <person name="Lin J."/>
            <person name="Lipzen A."/>
            <person name="Kuo A."/>
            <person name="Riley R."/>
            <person name="Mondo S."/>
            <person name="LaButti K."/>
            <person name="Haridas S."/>
            <person name="Pangalinan J."/>
            <person name="Salamov A.A."/>
            <person name="Simmons B.A."/>
            <person name="Magnuson J.K."/>
            <person name="Chen J."/>
            <person name="Drula E."/>
            <person name="Henrissat B."/>
            <person name="Wiebenga A."/>
            <person name="Lubbers R.J."/>
            <person name="Gomes A.C."/>
            <person name="Macurrencykelacurrency M.R."/>
            <person name="Stajich J."/>
            <person name="Grigoriev I.V."/>
            <person name="Mortensen U.H."/>
            <person name="De vries R.P."/>
            <person name="Baker S.E."/>
            <person name="Andersen M.R."/>
        </authorList>
    </citation>
    <scope>NUCLEOTIDE SEQUENCE [LARGE SCALE GENOMIC DNA]</scope>
    <source>
        <strain evidence="3 4">CBS 756.74</strain>
    </source>
</reference>
<evidence type="ECO:0000313" key="3">
    <source>
        <dbReference type="EMBL" id="KAL2855771.1"/>
    </source>
</evidence>
<keyword evidence="1" id="KW-0812">Transmembrane</keyword>
<accession>A0ABR4KU10</accession>
<gene>
    <name evidence="3" type="ORF">BJX68DRAFT_264119</name>
</gene>
<dbReference type="PANTHER" id="PTHR35395">
    <property type="entry name" value="DUF6536 DOMAIN-CONTAINING PROTEIN"/>
    <property type="match status" value="1"/>
</dbReference>
<protein>
    <recommendedName>
        <fullName evidence="2">DUF6536 domain-containing protein</fullName>
    </recommendedName>
</protein>